<evidence type="ECO:0000256" key="2">
    <source>
        <dbReference type="ARBA" id="ARBA00022801"/>
    </source>
</evidence>
<evidence type="ECO:0000313" key="7">
    <source>
        <dbReference type="EMBL" id="QSZ66150.1"/>
    </source>
</evidence>
<dbReference type="SMART" id="SM00487">
    <property type="entry name" value="DEXDc"/>
    <property type="match status" value="1"/>
</dbReference>
<dbReference type="EMBL" id="CP036172">
    <property type="protein sequence ID" value="QSZ66150.1"/>
    <property type="molecule type" value="Genomic_DNA"/>
</dbReference>
<dbReference type="CDD" id="cd18793">
    <property type="entry name" value="SF2_C_SNF"/>
    <property type="match status" value="1"/>
</dbReference>
<dbReference type="InterPro" id="IPR001650">
    <property type="entry name" value="Helicase_C-like"/>
</dbReference>
<dbReference type="CDD" id="cd18011">
    <property type="entry name" value="DEXDc_RapA"/>
    <property type="match status" value="1"/>
</dbReference>
<dbReference type="InterPro" id="IPR049730">
    <property type="entry name" value="SNF2/RAD54-like_C"/>
</dbReference>
<sequence>MGKLEDLKPGATVKGILSDSLVTVVSVRKFSDDAVELTYKDANGNVANLLLYRSNEPTFSIAENGQPWSFDANPALFKLASEARRIQLAYLFDPLLAVHTSLVEPLPHQITAVYDSMLSRQPLRFLLADDPGAGKTIMAGLLIKELIARGDLQRCMIVCPGNLVEQWQDEMDQKFHVPFEILTRDKIEASRTGNWFSENPLAICRLDQLSRSEDIQNNLKGNDWDLVICDEAHKMSATYYGKDIKPTKRYKLGRLLSSYTRNFLLLTATPHNGKEADFQLFMALLDSDRFEGHFRDGVHAVDTSDLMRRLVKEEIVKFDGKPLFPERYAYTVNYTLSDAEAALYEAVTSYVRTEFNRAENLEKNTRLNVGFALTVLQRRLASSPEAIYHSLIRRKKRLEKRVTEKQLPQPGEQTLCSWEGGLPSWEEDNLDDELEGLPDYELEKFEDQSVDRASAAGTIEGLREEIRILNQLEKSAKDVCDFGVDRKWEELSQVLQDNPEMFDAAGNRRKIIIFSEHRDTVLYLQKKIRSLLGHPEAVVTIMGGMGREQRKNAEMAFTQDKNVVVLVATDAAGEGINLQRAHLMVNYDLPWNPNRIEQRFGRIHRIGQTEVCHLWNLVASNTREGEVYRRLLEKLNTERNALGGRVFDVLGRVTFEDKPLRKLLIDAIRYGNRPDVREKLNRVVDSALDRKNLANLLEERALAHDSMDTRKVQHIRKEMERADARRLQPHYIEAFFLAAFHHLGGTIKRREAGRYEISRVPSVIRTRNLVIGARAAIISRYERITFDKNMVNVLGKPKAEFVCPGHPLLDTVIDVIQEQNRDLLRQGTVLVDEANHVDEPRIIVVLEHSLQDGKTDRNGKPRIISRRLQFIEADSSGHFINAGYAPYLDCRPPSEEEMALLDPEIVSSIPENFEDLIMGFAVAHLVPGHLDEVSSYRQTLVDKTQREVQARLTKEINYWDYQKARLEEEERAGKINAKMNSNKARHRAEELSSRLEHRMSELEKERNISPLPPHIVGGALVIPASCFARQKGEESDHCASAEERSRIEQIAMDAVMKAECSLGYVPRDVHKENYGYDIESSIPDTGKLRFIEVKGRAQGASTVTVTKNEILTAFNKPDDFILALVLVNGDDSTTKYVKRPFSREPDFGVTSINYNLNELLENARDPW</sequence>
<keyword evidence="1" id="KW-0547">Nucleotide-binding</keyword>
<dbReference type="GO" id="GO:0120545">
    <property type="term" value="F:nucleic acid conformation isomerase activity"/>
    <property type="evidence" value="ECO:0007669"/>
    <property type="project" value="UniProtKB-ARBA"/>
</dbReference>
<dbReference type="InterPro" id="IPR057342">
    <property type="entry name" value="DEXDc_RapA"/>
</dbReference>
<dbReference type="Pfam" id="PF00271">
    <property type="entry name" value="Helicase_C"/>
    <property type="match status" value="1"/>
</dbReference>
<dbReference type="Pfam" id="PF13020">
    <property type="entry name" value="NOV_C"/>
    <property type="match status" value="1"/>
</dbReference>
<dbReference type="Gene3D" id="3.40.50.10810">
    <property type="entry name" value="Tandem AAA-ATPase domain"/>
    <property type="match status" value="1"/>
</dbReference>
<dbReference type="InterPro" id="IPR006935">
    <property type="entry name" value="Helicase/UvrB_N"/>
</dbReference>
<dbReference type="PANTHER" id="PTHR45766:SF6">
    <property type="entry name" value="SWI_SNF-RELATED MATRIX-ASSOCIATED ACTIN-DEPENDENT REGULATOR OF CHROMATIN SUBFAMILY A-LIKE PROTEIN 1"/>
    <property type="match status" value="1"/>
</dbReference>
<protein>
    <submittedName>
        <fullName evidence="7">DUF3883 domain-containing protein</fullName>
    </submittedName>
</protein>
<evidence type="ECO:0000256" key="1">
    <source>
        <dbReference type="ARBA" id="ARBA00022741"/>
    </source>
</evidence>
<dbReference type="AlphaFoldDB" id="A0A8A3S3B3"/>
<dbReference type="GO" id="GO:0016787">
    <property type="term" value="F:hydrolase activity"/>
    <property type="evidence" value="ECO:0007669"/>
    <property type="project" value="UniProtKB-KW"/>
</dbReference>
<feature type="domain" description="Helicase C-terminal" evidence="6">
    <location>
        <begin position="497"/>
        <end position="650"/>
    </location>
</feature>
<dbReference type="RefSeq" id="WP_265581460.1">
    <property type="nucleotide sequence ID" value="NZ_CP036172.1"/>
</dbReference>
<dbReference type="GO" id="GO:0140097">
    <property type="term" value="F:catalytic activity, acting on DNA"/>
    <property type="evidence" value="ECO:0007669"/>
    <property type="project" value="UniProtKB-ARBA"/>
</dbReference>
<keyword evidence="3" id="KW-0347">Helicase</keyword>
<dbReference type="PROSITE" id="PS51192">
    <property type="entry name" value="HELICASE_ATP_BIND_1"/>
    <property type="match status" value="1"/>
</dbReference>
<dbReference type="InterPro" id="IPR014001">
    <property type="entry name" value="Helicase_ATP-bd"/>
</dbReference>
<evidence type="ECO:0000259" key="5">
    <source>
        <dbReference type="PROSITE" id="PS51192"/>
    </source>
</evidence>
<dbReference type="GO" id="GO:0005524">
    <property type="term" value="F:ATP binding"/>
    <property type="evidence" value="ECO:0007669"/>
    <property type="project" value="InterPro"/>
</dbReference>
<dbReference type="GO" id="GO:0003677">
    <property type="term" value="F:DNA binding"/>
    <property type="evidence" value="ECO:0007669"/>
    <property type="project" value="InterPro"/>
</dbReference>
<dbReference type="InterPro" id="IPR038718">
    <property type="entry name" value="SNF2-like_sf"/>
</dbReference>
<evidence type="ECO:0000256" key="3">
    <source>
        <dbReference type="ARBA" id="ARBA00022806"/>
    </source>
</evidence>
<gene>
    <name evidence="7" type="ORF">RJ40_00860</name>
</gene>
<dbReference type="GeneID" id="76422859"/>
<dbReference type="SMART" id="SM00490">
    <property type="entry name" value="HELICc"/>
    <property type="match status" value="1"/>
</dbReference>
<reference evidence="7" key="1">
    <citation type="journal article" date="2001" name="Int. J. Syst. Evol. Microbiol.">
        <title>Methanofollis aquaemaris sp. nov., a methanogen isolated from an aquaculture fish pond.</title>
        <authorList>
            <person name="Lai M.C."/>
            <person name="Chen S.C."/>
        </authorList>
    </citation>
    <scope>NUCLEOTIDE SEQUENCE</scope>
    <source>
        <strain evidence="7">N2F9704</strain>
    </source>
</reference>
<dbReference type="InterPro" id="IPR027417">
    <property type="entry name" value="P-loop_NTPase"/>
</dbReference>
<dbReference type="PANTHER" id="PTHR45766">
    <property type="entry name" value="DNA ANNEALING HELICASE AND ENDONUCLEASE ZRANB3 FAMILY MEMBER"/>
    <property type="match status" value="1"/>
</dbReference>
<dbReference type="Proteomes" id="UP001042704">
    <property type="component" value="Chromosome"/>
</dbReference>
<feature type="domain" description="Helicase ATP-binding" evidence="5">
    <location>
        <begin position="116"/>
        <end position="288"/>
    </location>
</feature>
<evidence type="ECO:0000313" key="8">
    <source>
        <dbReference type="Proteomes" id="UP001042704"/>
    </source>
</evidence>
<dbReference type="KEGG" id="maqe:RJ40_00860"/>
<evidence type="ECO:0000256" key="4">
    <source>
        <dbReference type="ARBA" id="ARBA00022840"/>
    </source>
</evidence>
<dbReference type="PROSITE" id="PS51194">
    <property type="entry name" value="HELICASE_CTER"/>
    <property type="match status" value="1"/>
</dbReference>
<keyword evidence="8" id="KW-1185">Reference proteome</keyword>
<dbReference type="Gene3D" id="3.40.50.300">
    <property type="entry name" value="P-loop containing nucleotide triphosphate hydrolases"/>
    <property type="match status" value="1"/>
</dbReference>
<dbReference type="SUPFAM" id="SSF52540">
    <property type="entry name" value="P-loop containing nucleoside triphosphate hydrolases"/>
    <property type="match status" value="2"/>
</dbReference>
<name>A0A8A3S3B3_9EURY</name>
<evidence type="ECO:0000259" key="6">
    <source>
        <dbReference type="PROSITE" id="PS51194"/>
    </source>
</evidence>
<keyword evidence="4" id="KW-0067">ATP-binding</keyword>
<organism evidence="7 8">
    <name type="scientific">Methanofollis aquaemaris</name>
    <dbReference type="NCBI Taxonomy" id="126734"/>
    <lineage>
        <taxon>Archaea</taxon>
        <taxon>Methanobacteriati</taxon>
        <taxon>Methanobacteriota</taxon>
        <taxon>Stenosarchaea group</taxon>
        <taxon>Methanomicrobia</taxon>
        <taxon>Methanomicrobiales</taxon>
        <taxon>Methanomicrobiaceae</taxon>
        <taxon>Methanofollis</taxon>
    </lineage>
</organism>
<dbReference type="InterPro" id="IPR024975">
    <property type="entry name" value="NOV_C"/>
</dbReference>
<proteinExistence type="predicted"/>
<keyword evidence="2" id="KW-0378">Hydrolase</keyword>
<accession>A0A8A3S3B3</accession>
<dbReference type="Pfam" id="PF04851">
    <property type="entry name" value="ResIII"/>
    <property type="match status" value="1"/>
</dbReference>
<reference evidence="7" key="2">
    <citation type="submission" date="2019-02" db="EMBL/GenBank/DDBJ databases">
        <authorList>
            <person name="Chen S.-C."/>
            <person name="Chien H.-H."/>
            <person name="Lai M.-C."/>
        </authorList>
    </citation>
    <scope>NUCLEOTIDE SEQUENCE</scope>
    <source>
        <strain evidence="7">N2F9704</strain>
    </source>
</reference>